<dbReference type="Gene3D" id="1.10.10.1770">
    <property type="entry name" value="Gun4-like"/>
    <property type="match status" value="1"/>
</dbReference>
<sequence>MDWETGRVLQNGKYTIEKKLHIGGFGVTYLARERDSDNLVVIKTLNEKVRQRRDFAKCQQDFLNEALRIAKCTHPYIVRVNEFFQERFLWCIVMEYVEGITLAHFVEKKGAIPEAKAIKYIRQISDAVMLVHARGFLHRDIKPLNIIWRKHQDEVVLIDFGIAREFTPNLTQIHTQYYSDGFAPIEQYDKRALRGAYTDVYGLAATLYALVTAKTPEAALIRDRAILKGETDPMLLPQVLNPKLSDTIQDAILKGMALLPENRPQSVADWLQFLDKSDESPHVPTPPHLPTPPLSAVGMDYNKLRELLAGGMWEDADKETTDLMLAVSGKEKEGKLSLEDVRKFPCRDLRTIDQLWIEYSDGRFGFSVQNQIWRQVNKNYEEMGNIIGWRRDNNWLSYSELTFDINASQGHLPTWGRRGRLWAVLALRMRKCSL</sequence>
<dbReference type="PANTHER" id="PTHR43289">
    <property type="entry name" value="MITOGEN-ACTIVATED PROTEIN KINASE KINASE KINASE 20-RELATED"/>
    <property type="match status" value="1"/>
</dbReference>
<dbReference type="SUPFAM" id="SSF56112">
    <property type="entry name" value="Protein kinase-like (PK-like)"/>
    <property type="match status" value="1"/>
</dbReference>
<proteinExistence type="predicted"/>
<feature type="domain" description="Protein kinase" evidence="5">
    <location>
        <begin position="14"/>
        <end position="274"/>
    </location>
</feature>
<comment type="caution">
    <text evidence="6">The sequence shown here is derived from an EMBL/GenBank/DDBJ whole genome shotgun (WGS) entry which is preliminary data.</text>
</comment>
<evidence type="ECO:0000256" key="4">
    <source>
        <dbReference type="ARBA" id="ARBA00022840"/>
    </source>
</evidence>
<name>A0A7C3VGA1_9CYAN</name>
<dbReference type="CDD" id="cd14014">
    <property type="entry name" value="STKc_PknB_like"/>
    <property type="match status" value="1"/>
</dbReference>
<evidence type="ECO:0000259" key="5">
    <source>
        <dbReference type="PROSITE" id="PS50011"/>
    </source>
</evidence>
<gene>
    <name evidence="6" type="ORF">ENR15_07845</name>
</gene>
<evidence type="ECO:0000256" key="3">
    <source>
        <dbReference type="ARBA" id="ARBA00022777"/>
    </source>
</evidence>
<keyword evidence="2" id="KW-0547">Nucleotide-binding</keyword>
<dbReference type="CDD" id="cd16383">
    <property type="entry name" value="GUN4"/>
    <property type="match status" value="1"/>
</dbReference>
<organism evidence="6">
    <name type="scientific">Planktothricoides sp. SpSt-374</name>
    <dbReference type="NCBI Taxonomy" id="2282167"/>
    <lineage>
        <taxon>Bacteria</taxon>
        <taxon>Bacillati</taxon>
        <taxon>Cyanobacteriota</taxon>
        <taxon>Cyanophyceae</taxon>
        <taxon>Oscillatoriophycideae</taxon>
        <taxon>Oscillatoriales</taxon>
        <taxon>Oscillatoriaceae</taxon>
        <taxon>Planktothricoides</taxon>
    </lineage>
</organism>
<dbReference type="EMBL" id="DSPX01000077">
    <property type="protein sequence ID" value="HGG00553.1"/>
    <property type="molecule type" value="Genomic_DNA"/>
</dbReference>
<dbReference type="PROSITE" id="PS50011">
    <property type="entry name" value="PROTEIN_KINASE_DOM"/>
    <property type="match status" value="1"/>
</dbReference>
<dbReference type="SMART" id="SM00220">
    <property type="entry name" value="S_TKc"/>
    <property type="match status" value="1"/>
</dbReference>
<evidence type="ECO:0000256" key="1">
    <source>
        <dbReference type="ARBA" id="ARBA00022679"/>
    </source>
</evidence>
<keyword evidence="6" id="KW-0723">Serine/threonine-protein kinase</keyword>
<dbReference type="Gene3D" id="3.30.200.20">
    <property type="entry name" value="Phosphorylase Kinase, domain 1"/>
    <property type="match status" value="1"/>
</dbReference>
<keyword evidence="4" id="KW-0067">ATP-binding</keyword>
<reference evidence="6" key="1">
    <citation type="journal article" date="2020" name="mSystems">
        <title>Genome- and Community-Level Interaction Insights into Carbon Utilization and Element Cycling Functions of Hydrothermarchaeota in Hydrothermal Sediment.</title>
        <authorList>
            <person name="Zhou Z."/>
            <person name="Liu Y."/>
            <person name="Xu W."/>
            <person name="Pan J."/>
            <person name="Luo Z.H."/>
            <person name="Li M."/>
        </authorList>
    </citation>
    <scope>NUCLEOTIDE SEQUENCE [LARGE SCALE GENOMIC DNA]</scope>
    <source>
        <strain evidence="6">SpSt-374</strain>
    </source>
</reference>
<dbReference type="InterPro" id="IPR037215">
    <property type="entry name" value="GUN4-like_sf"/>
</dbReference>
<dbReference type="Gene3D" id="1.25.40.620">
    <property type="match status" value="1"/>
</dbReference>
<keyword evidence="3 6" id="KW-0418">Kinase</keyword>
<dbReference type="PANTHER" id="PTHR43289:SF34">
    <property type="entry name" value="SERINE_THREONINE-PROTEIN KINASE YBDM-RELATED"/>
    <property type="match status" value="1"/>
</dbReference>
<dbReference type="AlphaFoldDB" id="A0A7C3VGA1"/>
<protein>
    <submittedName>
        <fullName evidence="6">Serine/threonine protein kinase</fullName>
    </submittedName>
</protein>
<dbReference type="Pfam" id="PF05419">
    <property type="entry name" value="GUN4"/>
    <property type="match status" value="1"/>
</dbReference>
<accession>A0A7C3VGA1</accession>
<dbReference type="GO" id="GO:0005524">
    <property type="term" value="F:ATP binding"/>
    <property type="evidence" value="ECO:0007669"/>
    <property type="project" value="UniProtKB-KW"/>
</dbReference>
<dbReference type="GO" id="GO:0004674">
    <property type="term" value="F:protein serine/threonine kinase activity"/>
    <property type="evidence" value="ECO:0007669"/>
    <property type="project" value="UniProtKB-KW"/>
</dbReference>
<dbReference type="InterPro" id="IPR008629">
    <property type="entry name" value="GUN4-like"/>
</dbReference>
<dbReference type="SUPFAM" id="SSF140869">
    <property type="entry name" value="GUN4-like"/>
    <property type="match status" value="1"/>
</dbReference>
<evidence type="ECO:0000313" key="6">
    <source>
        <dbReference type="EMBL" id="HGG00553.1"/>
    </source>
</evidence>
<evidence type="ECO:0000256" key="2">
    <source>
        <dbReference type="ARBA" id="ARBA00022741"/>
    </source>
</evidence>
<dbReference type="Pfam" id="PF00069">
    <property type="entry name" value="Pkinase"/>
    <property type="match status" value="1"/>
</dbReference>
<dbReference type="InterPro" id="IPR011009">
    <property type="entry name" value="Kinase-like_dom_sf"/>
</dbReference>
<keyword evidence="1" id="KW-0808">Transferase</keyword>
<dbReference type="InterPro" id="IPR000719">
    <property type="entry name" value="Prot_kinase_dom"/>
</dbReference>
<dbReference type="Gene3D" id="1.10.510.10">
    <property type="entry name" value="Transferase(Phosphotransferase) domain 1"/>
    <property type="match status" value="1"/>
</dbReference>